<dbReference type="AlphaFoldDB" id="F4G2T2"/>
<evidence type="ECO:0000313" key="6">
    <source>
        <dbReference type="Proteomes" id="UP000007812"/>
    </source>
</evidence>
<dbReference type="RefSeq" id="WP_013737628.1">
    <property type="nucleotide sequence ID" value="NC_015435.1"/>
</dbReference>
<sequence>MYDVVVVGGGPAGSAAALRAAKLGAKTIVIERGSEPGAKNVSGAMIRVNDLSMFDVKSLPYEREVSKVRLSFDGVQIEMKPKDKLVNVGRLKLDRWLASQAESAGAVLITKTTVLKVDGRRIVTDRGEIEGERVILAEGANALVSINSGLRRELKPEETVQTVKEVYSLSKDEVNKRLGLGEQEGISVRYLFSNPIPGAGFLYTYKDSIAFGIGVHMRSLISHRVRPQDVLEEVKRSLGINELVKGFSLREYSAKIIPENGFPAWRACSGNLFLTGDALGVVNPITFNGIGPAVISGYIAGELAVNDQCGSYESSLMMERTLSQAIKLRPLVKELLKEENIRAYISMTSDALSSWTSGDLSLDLKANLWRLTKHALLLLEAIS</sequence>
<dbReference type="PANTHER" id="PTHR43624">
    <property type="entry name" value="ELECTRON TRANSFER FLAVOPROTEIN-QUINONE OXIDOREDUCTASE YDIS-RELATED"/>
    <property type="match status" value="1"/>
</dbReference>
<reference evidence="5 6" key="1">
    <citation type="journal article" date="2011" name="J. Bacteriol.">
        <title>Complete genome sequence of Metallosphaera cuprina, a metal sulfide-oxidizing archaeon from a hot spring.</title>
        <authorList>
            <person name="Liu L.J."/>
            <person name="You X.Y."/>
            <person name="Zheng H."/>
            <person name="Wang S."/>
            <person name="Jiang C.Y."/>
            <person name="Liu S.J."/>
        </authorList>
    </citation>
    <scope>NUCLEOTIDE SEQUENCE [LARGE SCALE GENOMIC DNA]</scope>
    <source>
        <strain evidence="5 6">Ar-4</strain>
    </source>
</reference>
<dbReference type="GO" id="GO:0016491">
    <property type="term" value="F:oxidoreductase activity"/>
    <property type="evidence" value="ECO:0007669"/>
    <property type="project" value="UniProtKB-KW"/>
</dbReference>
<dbReference type="Proteomes" id="UP000007812">
    <property type="component" value="Chromosome"/>
</dbReference>
<evidence type="ECO:0000256" key="4">
    <source>
        <dbReference type="ARBA" id="ARBA00023002"/>
    </source>
</evidence>
<dbReference type="PRINTS" id="PR00368">
    <property type="entry name" value="FADPNR"/>
</dbReference>
<organism evidence="5 6">
    <name type="scientific">Metallosphaera cuprina (strain Ar-4)</name>
    <dbReference type="NCBI Taxonomy" id="1006006"/>
    <lineage>
        <taxon>Archaea</taxon>
        <taxon>Thermoproteota</taxon>
        <taxon>Thermoprotei</taxon>
        <taxon>Sulfolobales</taxon>
        <taxon>Sulfolobaceae</taxon>
        <taxon>Metallosphaera</taxon>
    </lineage>
</organism>
<gene>
    <name evidence="5" type="ordered locus">Mcup_1025</name>
</gene>
<keyword evidence="4" id="KW-0560">Oxidoreductase</keyword>
<dbReference type="eggNOG" id="arCOG00570">
    <property type="taxonomic scope" value="Archaea"/>
</dbReference>
<evidence type="ECO:0000256" key="3">
    <source>
        <dbReference type="ARBA" id="ARBA00022827"/>
    </source>
</evidence>
<dbReference type="PANTHER" id="PTHR43624:SF2">
    <property type="entry name" value="ELECTRON TRANSFER FLAVOPROTEIN-QUINONE OXIDOREDUCTASE YDIS-RELATED"/>
    <property type="match status" value="1"/>
</dbReference>
<keyword evidence="2" id="KW-0285">Flavoprotein</keyword>
<dbReference type="SUPFAM" id="SSF54373">
    <property type="entry name" value="FAD-linked reductases, C-terminal domain"/>
    <property type="match status" value="1"/>
</dbReference>
<accession>F4G2T2</accession>
<keyword evidence="6" id="KW-1185">Reference proteome</keyword>
<dbReference type="Gene3D" id="3.50.50.60">
    <property type="entry name" value="FAD/NAD(P)-binding domain"/>
    <property type="match status" value="1"/>
</dbReference>
<dbReference type="InterPro" id="IPR036188">
    <property type="entry name" value="FAD/NAD-bd_sf"/>
</dbReference>
<name>F4G2T2_METCR</name>
<dbReference type="InterPro" id="IPR039651">
    <property type="entry name" value="FixC-like"/>
</dbReference>
<keyword evidence="3" id="KW-0274">FAD</keyword>
<dbReference type="KEGG" id="mcn:Mcup_1025"/>
<dbReference type="PATRIC" id="fig|1006006.8.peg.1017"/>
<dbReference type="Pfam" id="PF12831">
    <property type="entry name" value="FAD_oxidored"/>
    <property type="match status" value="1"/>
</dbReference>
<dbReference type="HOGENOM" id="CLU_050977_0_0_2"/>
<comment type="cofactor">
    <cofactor evidence="1">
        <name>FAD</name>
        <dbReference type="ChEBI" id="CHEBI:57692"/>
    </cofactor>
</comment>
<dbReference type="STRING" id="1006006.Mcup_1025"/>
<dbReference type="EMBL" id="CP002656">
    <property type="protein sequence ID" value="AEB95130.1"/>
    <property type="molecule type" value="Genomic_DNA"/>
</dbReference>
<proteinExistence type="predicted"/>
<evidence type="ECO:0000313" key="5">
    <source>
        <dbReference type="EMBL" id="AEB95130.1"/>
    </source>
</evidence>
<dbReference type="PRINTS" id="PR00411">
    <property type="entry name" value="PNDRDTASEI"/>
</dbReference>
<evidence type="ECO:0000256" key="2">
    <source>
        <dbReference type="ARBA" id="ARBA00022630"/>
    </source>
</evidence>
<dbReference type="GeneID" id="10493216"/>
<evidence type="ECO:0000256" key="1">
    <source>
        <dbReference type="ARBA" id="ARBA00001974"/>
    </source>
</evidence>
<protein>
    <submittedName>
        <fullName evidence="5">FAD dependent oxidoreductase</fullName>
    </submittedName>
</protein>
<dbReference type="SUPFAM" id="SSF51905">
    <property type="entry name" value="FAD/NAD(P)-binding domain"/>
    <property type="match status" value="1"/>
</dbReference>